<feature type="domain" description="C2H2-type" evidence="1">
    <location>
        <begin position="13"/>
        <end position="35"/>
    </location>
</feature>
<reference evidence="2" key="1">
    <citation type="journal article" date="2020" name="Nature">
        <title>Giant virus diversity and host interactions through global metagenomics.</title>
        <authorList>
            <person name="Schulz F."/>
            <person name="Roux S."/>
            <person name="Paez-Espino D."/>
            <person name="Jungbluth S."/>
            <person name="Walsh D.A."/>
            <person name="Denef V.J."/>
            <person name="McMahon K.D."/>
            <person name="Konstantinidis K.T."/>
            <person name="Eloe-Fadrosh E.A."/>
            <person name="Kyrpides N.C."/>
            <person name="Woyke T."/>
        </authorList>
    </citation>
    <scope>NUCLEOTIDE SEQUENCE</scope>
    <source>
        <strain evidence="2">GVMAG-M-3300027747-57</strain>
    </source>
</reference>
<proteinExistence type="predicted"/>
<name>A0A6C0JN65_9ZZZZ</name>
<evidence type="ECO:0000313" key="2">
    <source>
        <dbReference type="EMBL" id="QHU06170.1"/>
    </source>
</evidence>
<accession>A0A6C0JN65</accession>
<evidence type="ECO:0000259" key="1">
    <source>
        <dbReference type="PROSITE" id="PS00028"/>
    </source>
</evidence>
<dbReference type="PROSITE" id="PS00028">
    <property type="entry name" value="ZINC_FINGER_C2H2_1"/>
    <property type="match status" value="1"/>
</dbReference>
<organism evidence="2">
    <name type="scientific">viral metagenome</name>
    <dbReference type="NCBI Taxonomy" id="1070528"/>
    <lineage>
        <taxon>unclassified sequences</taxon>
        <taxon>metagenomes</taxon>
        <taxon>organismal metagenomes</taxon>
    </lineage>
</organism>
<dbReference type="AlphaFoldDB" id="A0A6C0JN65"/>
<dbReference type="EMBL" id="MN740431">
    <property type="protein sequence ID" value="QHU06170.1"/>
    <property type="molecule type" value="Genomic_DNA"/>
</dbReference>
<protein>
    <recommendedName>
        <fullName evidence="1">C2H2-type domain-containing protein</fullName>
    </recommendedName>
</protein>
<sequence length="314" mass="36869">MKKMPKNAEKHECKKCNFICSKYSNYLIHLSTRKHNAETLEINMEITKEQKKQNIKCSICNTKYATKSGLWKHLKKCNKEIETKSEQESSNQEITQNTIILDSSMVLELIKQNQEFKTLLIEQQNKLIELSSKPNTINNNTISNNKTFNLNVFLNETCKDAMNITDFIQNLNIQLQELENVGNNGYVTGISDIIVSRIKDLDVSKRPLHCTDVKRETMYIRDENEWNKDTTENSKLRKFIGQVAKENLKKIPEWREQNPECQNMYNQKYEYCMQLMRNSLGDLDEKQEKMDDKIIKNIVKQVIIEKNTLTNEVI</sequence>
<dbReference type="InterPro" id="IPR013087">
    <property type="entry name" value="Znf_C2H2_type"/>
</dbReference>